<name>A0A0K9P1W7_ZOSMR</name>
<evidence type="ECO:0000313" key="1">
    <source>
        <dbReference type="EMBL" id="KMZ62974.1"/>
    </source>
</evidence>
<organism evidence="1 2">
    <name type="scientific">Zostera marina</name>
    <name type="common">Eelgrass</name>
    <dbReference type="NCBI Taxonomy" id="29655"/>
    <lineage>
        <taxon>Eukaryota</taxon>
        <taxon>Viridiplantae</taxon>
        <taxon>Streptophyta</taxon>
        <taxon>Embryophyta</taxon>
        <taxon>Tracheophyta</taxon>
        <taxon>Spermatophyta</taxon>
        <taxon>Magnoliopsida</taxon>
        <taxon>Liliopsida</taxon>
        <taxon>Zosteraceae</taxon>
        <taxon>Zostera</taxon>
    </lineage>
</organism>
<reference evidence="2" key="1">
    <citation type="journal article" date="2016" name="Nature">
        <title>The genome of the seagrass Zostera marina reveals angiosperm adaptation to the sea.</title>
        <authorList>
            <person name="Olsen J.L."/>
            <person name="Rouze P."/>
            <person name="Verhelst B."/>
            <person name="Lin Y.-C."/>
            <person name="Bayer T."/>
            <person name="Collen J."/>
            <person name="Dattolo E."/>
            <person name="De Paoli E."/>
            <person name="Dittami S."/>
            <person name="Maumus F."/>
            <person name="Michel G."/>
            <person name="Kersting A."/>
            <person name="Lauritano C."/>
            <person name="Lohaus R."/>
            <person name="Toepel M."/>
            <person name="Tonon T."/>
            <person name="Vanneste K."/>
            <person name="Amirebrahimi M."/>
            <person name="Brakel J."/>
            <person name="Bostroem C."/>
            <person name="Chovatia M."/>
            <person name="Grimwood J."/>
            <person name="Jenkins J.W."/>
            <person name="Jueterbock A."/>
            <person name="Mraz A."/>
            <person name="Stam W.T."/>
            <person name="Tice H."/>
            <person name="Bornberg-Bauer E."/>
            <person name="Green P.J."/>
            <person name="Pearson G.A."/>
            <person name="Procaccini G."/>
            <person name="Duarte C.M."/>
            <person name="Schmutz J."/>
            <person name="Reusch T.B.H."/>
            <person name="Van de Peer Y."/>
        </authorList>
    </citation>
    <scope>NUCLEOTIDE SEQUENCE [LARGE SCALE GENOMIC DNA]</scope>
    <source>
        <strain evidence="2">cv. Finnish</strain>
    </source>
</reference>
<proteinExistence type="predicted"/>
<accession>A0A0K9P1W7</accession>
<comment type="caution">
    <text evidence="1">The sequence shown here is derived from an EMBL/GenBank/DDBJ whole genome shotgun (WGS) entry which is preliminary data.</text>
</comment>
<dbReference type="EMBL" id="LFYR01001279">
    <property type="protein sequence ID" value="KMZ62974.1"/>
    <property type="molecule type" value="Genomic_DNA"/>
</dbReference>
<dbReference type="Proteomes" id="UP000036987">
    <property type="component" value="Unassembled WGS sequence"/>
</dbReference>
<evidence type="ECO:0000313" key="2">
    <source>
        <dbReference type="Proteomes" id="UP000036987"/>
    </source>
</evidence>
<gene>
    <name evidence="1" type="ORF">ZOSMA_42G00140</name>
</gene>
<keyword evidence="2" id="KW-1185">Reference proteome</keyword>
<sequence>MARKKVKEEKNSARDNSTPYENQLWNFFWRNTMFGNTIEECTGGLMNKKSSLPDKNSNILHLDLLNKMMLEMVDIG</sequence>
<protein>
    <submittedName>
        <fullName evidence="1">Uncharacterized protein</fullName>
    </submittedName>
</protein>
<dbReference type="AlphaFoldDB" id="A0A0K9P1W7"/>